<dbReference type="PANTHER" id="PTHR33053">
    <property type="entry name" value="PROTEIN, PUTATIVE-RELATED"/>
    <property type="match status" value="1"/>
</dbReference>
<protein>
    <submittedName>
        <fullName evidence="1">Uncharacterized protein</fullName>
    </submittedName>
</protein>
<proteinExistence type="predicted"/>
<gene>
    <name evidence="1" type="ORF">LPLAT_LOCUS6775</name>
</gene>
<evidence type="ECO:0000313" key="2">
    <source>
        <dbReference type="Proteomes" id="UP001497644"/>
    </source>
</evidence>
<organism evidence="1 2">
    <name type="scientific">Lasius platythorax</name>
    <dbReference type="NCBI Taxonomy" id="488582"/>
    <lineage>
        <taxon>Eukaryota</taxon>
        <taxon>Metazoa</taxon>
        <taxon>Ecdysozoa</taxon>
        <taxon>Arthropoda</taxon>
        <taxon>Hexapoda</taxon>
        <taxon>Insecta</taxon>
        <taxon>Pterygota</taxon>
        <taxon>Neoptera</taxon>
        <taxon>Endopterygota</taxon>
        <taxon>Hymenoptera</taxon>
        <taxon>Apocrita</taxon>
        <taxon>Aculeata</taxon>
        <taxon>Formicoidea</taxon>
        <taxon>Formicidae</taxon>
        <taxon>Formicinae</taxon>
        <taxon>Lasius</taxon>
        <taxon>Lasius</taxon>
    </lineage>
</organism>
<evidence type="ECO:0000313" key="1">
    <source>
        <dbReference type="EMBL" id="CAL1680817.1"/>
    </source>
</evidence>
<sequence length="267" mass="30154">MKRQKNFLLLSTRQKNRRIALHVNNDLLSCQQSTSNNNGDNNSKSAADTIINNNDQRSDFSDLDSISSLHSSSAEENIERAFEEAAGYESHNASDSDNLLNFCNDDEEALVESELRKNIRDWSIKYLIFHNAINSLLAIVRSAGHADLPKDARTLLCTPKMGHIQEMSWGQYVHYGLEKAVIDNFKTVPKAKRPQEILIDVHVDGISISKSSKQQLWTILGKIHSPHFGTPFFIGAHALYGKPKSAAEYLHNFCEEYSRLSKEGFIF</sequence>
<dbReference type="EMBL" id="OZ034825">
    <property type="protein sequence ID" value="CAL1680817.1"/>
    <property type="molecule type" value="Genomic_DNA"/>
</dbReference>
<reference evidence="1" key="1">
    <citation type="submission" date="2024-04" db="EMBL/GenBank/DDBJ databases">
        <authorList>
            <consortium name="Molecular Ecology Group"/>
        </authorList>
    </citation>
    <scope>NUCLEOTIDE SEQUENCE</scope>
</reference>
<accession>A0AAV2NMZ7</accession>
<name>A0AAV2NMZ7_9HYME</name>
<dbReference type="AlphaFoldDB" id="A0AAV2NMZ7"/>
<dbReference type="PANTHER" id="PTHR33053:SF9">
    <property type="entry name" value="AGAP000105-PA"/>
    <property type="match status" value="1"/>
</dbReference>
<keyword evidence="2" id="KW-1185">Reference proteome</keyword>
<dbReference type="Proteomes" id="UP001497644">
    <property type="component" value="Chromosome 2"/>
</dbReference>